<dbReference type="PANTHER" id="PTHR46835:SF3">
    <property type="entry name" value="BASIC-LEUCINE ZIPPER (BZIP) TRANSCRIPTION FACTOR FAMILY PROTEIN"/>
    <property type="match status" value="1"/>
</dbReference>
<dbReference type="PANTHER" id="PTHR46835">
    <property type="entry name" value="BASIC-LEUCINE ZIPPER (BZIP) TRANSCRIPTION FACTOR FAMILY PROTEIN-RELATED"/>
    <property type="match status" value="1"/>
</dbReference>
<reference evidence="3" key="1">
    <citation type="journal article" date="2019" name="Gigascience">
        <title>De novo genome assembly of the endangered Acer yangbiense, a plant species with extremely small populations endemic to Yunnan Province, China.</title>
        <authorList>
            <person name="Yang J."/>
            <person name="Wariss H.M."/>
            <person name="Tao L."/>
            <person name="Zhang R."/>
            <person name="Yun Q."/>
            <person name="Hollingsworth P."/>
            <person name="Dao Z."/>
            <person name="Luo G."/>
            <person name="Guo H."/>
            <person name="Ma Y."/>
            <person name="Sun W."/>
        </authorList>
    </citation>
    <scope>NUCLEOTIDE SEQUENCE [LARGE SCALE GENOMIC DNA]</scope>
    <source>
        <strain evidence="3">cv. br00</strain>
    </source>
</reference>
<organism evidence="2 3">
    <name type="scientific">Salix brachista</name>
    <dbReference type="NCBI Taxonomy" id="2182728"/>
    <lineage>
        <taxon>Eukaryota</taxon>
        <taxon>Viridiplantae</taxon>
        <taxon>Streptophyta</taxon>
        <taxon>Embryophyta</taxon>
        <taxon>Tracheophyta</taxon>
        <taxon>Spermatophyta</taxon>
        <taxon>Magnoliopsida</taxon>
        <taxon>eudicotyledons</taxon>
        <taxon>Gunneridae</taxon>
        <taxon>Pentapetalae</taxon>
        <taxon>rosids</taxon>
        <taxon>fabids</taxon>
        <taxon>Malpighiales</taxon>
        <taxon>Salicaceae</taxon>
        <taxon>Saliceae</taxon>
        <taxon>Salix</taxon>
    </lineage>
</organism>
<evidence type="ECO:0000256" key="1">
    <source>
        <dbReference type="SAM" id="Coils"/>
    </source>
</evidence>
<name>A0A5N5P473_9ROSI</name>
<gene>
    <name evidence="2" type="ORF">DKX38_001618</name>
</gene>
<keyword evidence="1" id="KW-0175">Coiled coil</keyword>
<evidence type="ECO:0000313" key="2">
    <source>
        <dbReference type="EMBL" id="KAB5574424.1"/>
    </source>
</evidence>
<dbReference type="AlphaFoldDB" id="A0A5N5P473"/>
<keyword evidence="3" id="KW-1185">Reference proteome</keyword>
<dbReference type="InterPro" id="IPR044797">
    <property type="entry name" value="At4g06598-like"/>
</dbReference>
<dbReference type="Proteomes" id="UP000326939">
    <property type="component" value="Chromosome 1"/>
</dbReference>
<feature type="coiled-coil region" evidence="1">
    <location>
        <begin position="16"/>
        <end position="43"/>
    </location>
</feature>
<proteinExistence type="predicted"/>
<sequence length="125" mass="14423">MFCTPQAEGSEVSAELEFVNQQKLILNMENNALKQRFENLANEQLIKCFNNIAVRFPQVAKLSELRKFESISDPFSMYTLESNVAVKDLVALLNMERLAGWKMLHCLLELQIYRLLLPRVGEMIT</sequence>
<evidence type="ECO:0000313" key="3">
    <source>
        <dbReference type="Proteomes" id="UP000326939"/>
    </source>
</evidence>
<comment type="caution">
    <text evidence="2">The sequence shown here is derived from an EMBL/GenBank/DDBJ whole genome shotgun (WGS) entry which is preliminary data.</text>
</comment>
<protein>
    <submittedName>
        <fullName evidence="2">Uncharacterized protein</fullName>
    </submittedName>
</protein>
<dbReference type="EMBL" id="VDCV01000001">
    <property type="protein sequence ID" value="KAB5574424.1"/>
    <property type="molecule type" value="Genomic_DNA"/>
</dbReference>
<accession>A0A5N5P473</accession>